<name>A0ABQ6LQA2_9RHOB</name>
<dbReference type="Pfam" id="PF02469">
    <property type="entry name" value="Fasciclin"/>
    <property type="match status" value="3"/>
</dbReference>
<dbReference type="InterPro" id="IPR050904">
    <property type="entry name" value="Adhesion/Biosynth-related"/>
</dbReference>
<evidence type="ECO:0000313" key="2">
    <source>
        <dbReference type="EMBL" id="GMG83213.1"/>
    </source>
</evidence>
<dbReference type="InterPro" id="IPR036378">
    <property type="entry name" value="FAS1_dom_sf"/>
</dbReference>
<feature type="domain" description="FAS1" evidence="1">
    <location>
        <begin position="350"/>
        <end position="507"/>
    </location>
</feature>
<evidence type="ECO:0000313" key="3">
    <source>
        <dbReference type="Proteomes" id="UP001239909"/>
    </source>
</evidence>
<feature type="domain" description="FAS1" evidence="1">
    <location>
        <begin position="171"/>
        <end position="331"/>
    </location>
</feature>
<dbReference type="EMBL" id="BSYI01000017">
    <property type="protein sequence ID" value="GMG83213.1"/>
    <property type="molecule type" value="Genomic_DNA"/>
</dbReference>
<feature type="domain" description="FAS1" evidence="1">
    <location>
        <begin position="4"/>
        <end position="161"/>
    </location>
</feature>
<keyword evidence="3" id="KW-1185">Reference proteome</keyword>
<dbReference type="Pfam" id="PF13946">
    <property type="entry name" value="DUF4214"/>
    <property type="match status" value="1"/>
</dbReference>
<accession>A0ABQ6LQA2</accession>
<sequence>MEENMTIAAIAAGSPDFTLLAAFLETAELTAALDDPEADLTVLAPTDAAFVQLAADLGYDGDSADLDAVAAFLTAALADLDDEGDAVAVLTDVLLYHVSPGAKSASQIFETASIDTLLEGAAITAQQGRLIDLEPDLLDASIASADIAASNGTIQAIDRVLVPLDIPGNDTPSILDIAAGTPGFEVLAAALEAAGLDELFDDPDAEFTVFAPTDAAFANLAVALGFEGDTADTDAVFAAIADGLADLAPDDDPIPLLADILSYHSVPEALSVAALAALPSVGTLLPGALVIVTGDGTVIDAEPEVPNPAFVEGLTDLPASNGTVQPIDGVLLPLDLPDPAPAETIADIVAASGDGFDGNNDDFDILLAALTAADLVSALGGADDDFTLFAPTDAAFQSLAAQLGGDGSTEEAAFDSIVAALTTLSGEAADPIPLLSSVLLYHVIDGSFSRTELAGSPALASMLGSAPSVDGAGLTDEDPGFADASFIDAASDIRAANGLLQAIDEVLLPLNVPDATDAIGTGDDDVLAVSEGILVVDGGSGTDIAVFAGPLEATAFGYIDGGFTATTDGTSVALLNLESFQFADETVTVSDDPLAASVFRLYGVGLGREGDIAGVTFWTDVAAEDGLDMVAEAILASDEFLSLFGGEVPNDDEIVEEFYGNFLGRAPDEAGEAFWQNAVDTGVIDTAGLLLAFAESPEFRNLTENTTDDGVLLLA</sequence>
<reference evidence="2 3" key="1">
    <citation type="submission" date="2023-04" db="EMBL/GenBank/DDBJ databases">
        <title>Marinoamorphus aggregata gen. nov., sp. Nov., isolate from tissue of brittle star Ophioplocus japonicus.</title>
        <authorList>
            <person name="Kawano K."/>
            <person name="Sawayama S."/>
            <person name="Nakagawa S."/>
        </authorList>
    </citation>
    <scope>NUCLEOTIDE SEQUENCE [LARGE SCALE GENOMIC DNA]</scope>
    <source>
        <strain evidence="2 3">NKW23</strain>
    </source>
</reference>
<evidence type="ECO:0000259" key="1">
    <source>
        <dbReference type="PROSITE" id="PS50213"/>
    </source>
</evidence>
<dbReference type="InterPro" id="IPR000782">
    <property type="entry name" value="FAS1_domain"/>
</dbReference>
<dbReference type="Gene3D" id="2.30.180.10">
    <property type="entry name" value="FAS1 domain"/>
    <property type="match status" value="3"/>
</dbReference>
<dbReference type="PROSITE" id="PS50213">
    <property type="entry name" value="FAS1"/>
    <property type="match status" value="3"/>
</dbReference>
<comment type="caution">
    <text evidence="2">The sequence shown here is derived from an EMBL/GenBank/DDBJ whole genome shotgun (WGS) entry which is preliminary data.</text>
</comment>
<dbReference type="PANTHER" id="PTHR10900">
    <property type="entry name" value="PERIOSTIN-RELATED"/>
    <property type="match status" value="1"/>
</dbReference>
<dbReference type="SMART" id="SM00554">
    <property type="entry name" value="FAS1"/>
    <property type="match status" value="3"/>
</dbReference>
<dbReference type="Proteomes" id="UP001239909">
    <property type="component" value="Unassembled WGS sequence"/>
</dbReference>
<organism evidence="2 3">
    <name type="scientific">Paralimibaculum aggregatum</name>
    <dbReference type="NCBI Taxonomy" id="3036245"/>
    <lineage>
        <taxon>Bacteria</taxon>
        <taxon>Pseudomonadati</taxon>
        <taxon>Pseudomonadota</taxon>
        <taxon>Alphaproteobacteria</taxon>
        <taxon>Rhodobacterales</taxon>
        <taxon>Paracoccaceae</taxon>
        <taxon>Paralimibaculum</taxon>
    </lineage>
</organism>
<dbReference type="PANTHER" id="PTHR10900:SF77">
    <property type="entry name" value="FI19380P1"/>
    <property type="match status" value="1"/>
</dbReference>
<protein>
    <recommendedName>
        <fullName evidence="1">FAS1 domain-containing protein</fullName>
    </recommendedName>
</protein>
<dbReference type="SUPFAM" id="SSF82153">
    <property type="entry name" value="FAS1 domain"/>
    <property type="match status" value="3"/>
</dbReference>
<dbReference type="InterPro" id="IPR025282">
    <property type="entry name" value="DUF4214"/>
</dbReference>
<gene>
    <name evidence="2" type="ORF">LNKW23_24260</name>
</gene>
<proteinExistence type="predicted"/>